<dbReference type="STRING" id="1798351.A2930_02450"/>
<dbReference type="Pfam" id="PF07963">
    <property type="entry name" value="N_methyl"/>
    <property type="match status" value="1"/>
</dbReference>
<evidence type="ECO:0000313" key="2">
    <source>
        <dbReference type="EMBL" id="OGF80764.1"/>
    </source>
</evidence>
<comment type="caution">
    <text evidence="2">The sequence shown here is derived from an EMBL/GenBank/DDBJ whole genome shotgun (WGS) entry which is preliminary data.</text>
</comment>
<keyword evidence="1" id="KW-0472">Membrane</keyword>
<proteinExistence type="predicted"/>
<protein>
    <recommendedName>
        <fullName evidence="4">General secretion pathway GspH domain-containing protein</fullName>
    </recommendedName>
</protein>
<sequence>MCALNKQKKGFALVELIVVMGIMLMVSGLTIANFPAFRSQIAVSIALHELQLSLRQAQAYAIAVREFSPAFTAPICQPLVSPPARFPPYGVSITKNTSTYVLFADIACAVKTIPPYNKQIYNTGSVYGSEMVATKVMQGGAKVLSIDGCNGMSCIALDIVEVVYQRPSPSIIILGHSSVWASYTWVDITISSQNGAFTKVMRVRTSGQVSIQ</sequence>
<dbReference type="Proteomes" id="UP000178114">
    <property type="component" value="Unassembled WGS sequence"/>
</dbReference>
<dbReference type="InterPro" id="IPR012902">
    <property type="entry name" value="N_methyl_site"/>
</dbReference>
<accession>A0A1F5WYP2</accession>
<evidence type="ECO:0000313" key="3">
    <source>
        <dbReference type="Proteomes" id="UP000178114"/>
    </source>
</evidence>
<dbReference type="AlphaFoldDB" id="A0A1F5WYP2"/>
<dbReference type="NCBIfam" id="TIGR02532">
    <property type="entry name" value="IV_pilin_GFxxxE"/>
    <property type="match status" value="1"/>
</dbReference>
<dbReference type="EMBL" id="MFID01000029">
    <property type="protein sequence ID" value="OGF80764.1"/>
    <property type="molecule type" value="Genomic_DNA"/>
</dbReference>
<evidence type="ECO:0008006" key="4">
    <source>
        <dbReference type="Google" id="ProtNLM"/>
    </source>
</evidence>
<gene>
    <name evidence="2" type="ORF">A2930_02450</name>
</gene>
<dbReference type="SUPFAM" id="SSF54523">
    <property type="entry name" value="Pili subunits"/>
    <property type="match status" value="1"/>
</dbReference>
<dbReference type="InterPro" id="IPR045584">
    <property type="entry name" value="Pilin-like"/>
</dbReference>
<name>A0A1F5WYP2_9BACT</name>
<keyword evidence="1" id="KW-1133">Transmembrane helix</keyword>
<feature type="transmembrane region" description="Helical" evidence="1">
    <location>
        <begin position="12"/>
        <end position="34"/>
    </location>
</feature>
<keyword evidence="1" id="KW-0812">Transmembrane</keyword>
<reference evidence="2 3" key="1">
    <citation type="journal article" date="2016" name="Nat. Commun.">
        <title>Thousands of microbial genomes shed light on interconnected biogeochemical processes in an aquifer system.</title>
        <authorList>
            <person name="Anantharaman K."/>
            <person name="Brown C.T."/>
            <person name="Hug L.A."/>
            <person name="Sharon I."/>
            <person name="Castelle C.J."/>
            <person name="Probst A.J."/>
            <person name="Thomas B.C."/>
            <person name="Singh A."/>
            <person name="Wilkins M.J."/>
            <person name="Karaoz U."/>
            <person name="Brodie E.L."/>
            <person name="Williams K.H."/>
            <person name="Hubbard S.S."/>
            <person name="Banfield J.F."/>
        </authorList>
    </citation>
    <scope>NUCLEOTIDE SEQUENCE [LARGE SCALE GENOMIC DNA]</scope>
</reference>
<organism evidence="2 3">
    <name type="scientific">Candidatus Giovannonibacteria bacterium RIFCSPLOWO2_01_FULL_45_34</name>
    <dbReference type="NCBI Taxonomy" id="1798351"/>
    <lineage>
        <taxon>Bacteria</taxon>
        <taxon>Candidatus Giovannoniibacteriota</taxon>
    </lineage>
</organism>
<evidence type="ECO:0000256" key="1">
    <source>
        <dbReference type="SAM" id="Phobius"/>
    </source>
</evidence>